<feature type="region of interest" description="Disordered" evidence="1">
    <location>
        <begin position="313"/>
        <end position="343"/>
    </location>
</feature>
<dbReference type="AlphaFoldDB" id="A0A9D4M6E5"/>
<evidence type="ECO:0000313" key="2">
    <source>
        <dbReference type="EMBL" id="KAH3871747.1"/>
    </source>
</evidence>
<dbReference type="Proteomes" id="UP000828390">
    <property type="component" value="Unassembled WGS sequence"/>
</dbReference>
<gene>
    <name evidence="2" type="ORF">DPMN_034960</name>
</gene>
<proteinExistence type="predicted"/>
<protein>
    <submittedName>
        <fullName evidence="2">Uncharacterized protein</fullName>
    </submittedName>
</protein>
<organism evidence="2 3">
    <name type="scientific">Dreissena polymorpha</name>
    <name type="common">Zebra mussel</name>
    <name type="synonym">Mytilus polymorpha</name>
    <dbReference type="NCBI Taxonomy" id="45954"/>
    <lineage>
        <taxon>Eukaryota</taxon>
        <taxon>Metazoa</taxon>
        <taxon>Spiralia</taxon>
        <taxon>Lophotrochozoa</taxon>
        <taxon>Mollusca</taxon>
        <taxon>Bivalvia</taxon>
        <taxon>Autobranchia</taxon>
        <taxon>Heteroconchia</taxon>
        <taxon>Euheterodonta</taxon>
        <taxon>Imparidentia</taxon>
        <taxon>Neoheterodontei</taxon>
        <taxon>Myida</taxon>
        <taxon>Dreissenoidea</taxon>
        <taxon>Dreissenidae</taxon>
        <taxon>Dreissena</taxon>
    </lineage>
</organism>
<evidence type="ECO:0000313" key="3">
    <source>
        <dbReference type="Proteomes" id="UP000828390"/>
    </source>
</evidence>
<reference evidence="2" key="2">
    <citation type="submission" date="2020-11" db="EMBL/GenBank/DDBJ databases">
        <authorList>
            <person name="McCartney M.A."/>
            <person name="Auch B."/>
            <person name="Kono T."/>
            <person name="Mallez S."/>
            <person name="Becker A."/>
            <person name="Gohl D.M."/>
            <person name="Silverstein K.A.T."/>
            <person name="Koren S."/>
            <person name="Bechman K.B."/>
            <person name="Herman A."/>
            <person name="Abrahante J.E."/>
            <person name="Garbe J."/>
        </authorList>
    </citation>
    <scope>NUCLEOTIDE SEQUENCE</scope>
    <source>
        <strain evidence="2">Duluth1</strain>
        <tissue evidence="2">Whole animal</tissue>
    </source>
</reference>
<name>A0A9D4M6E5_DREPO</name>
<sequence>MGRGAFRMQLGPVKRLQEAIVADIEDDVLLSYDVLGNAESPADIILSRSIISLDGKEIPCIQKRLSQMRKVTVADDVLVPGNSEAVIEVYVEREEADDGGKPDFIIEATDMFQERYGLVLAATLVNINSAPTCKVGLMNPFPEEAMLKQDAEIARAERIDSVVSVVVDKESEDDAKELSIRRIDVTQSQGHESGKLEVIQHTIDKKDAAPAKQLYRRALLIYSNVAVNAEEVTKKNYVGHKRTSPWVSRLVRVKKKFITSRDGRSLSLPYYTNEPSDCSCHDYNVNETRISSKMVSLLMLDINFECDCDPGRSERGQMTDPRQCEPLHARGHSTSGIRRSSPRRMSAGQFHQRYQTIHFTQDVVWAILPEAPDDPLHTDCRMGHSTRGTSRSTPHRMSDESIHQRHWTLMSSSGNNM</sequence>
<evidence type="ECO:0000256" key="1">
    <source>
        <dbReference type="SAM" id="MobiDB-lite"/>
    </source>
</evidence>
<keyword evidence="3" id="KW-1185">Reference proteome</keyword>
<accession>A0A9D4M6E5</accession>
<reference evidence="2" key="1">
    <citation type="journal article" date="2019" name="bioRxiv">
        <title>The Genome of the Zebra Mussel, Dreissena polymorpha: A Resource for Invasive Species Research.</title>
        <authorList>
            <person name="McCartney M.A."/>
            <person name="Auch B."/>
            <person name="Kono T."/>
            <person name="Mallez S."/>
            <person name="Zhang Y."/>
            <person name="Obille A."/>
            <person name="Becker A."/>
            <person name="Abrahante J.E."/>
            <person name="Garbe J."/>
            <person name="Badalamenti J.P."/>
            <person name="Herman A."/>
            <person name="Mangelson H."/>
            <person name="Liachko I."/>
            <person name="Sullivan S."/>
            <person name="Sone E.D."/>
            <person name="Koren S."/>
            <person name="Silverstein K.A.T."/>
            <person name="Beckman K.B."/>
            <person name="Gohl D.M."/>
        </authorList>
    </citation>
    <scope>NUCLEOTIDE SEQUENCE</scope>
    <source>
        <strain evidence="2">Duluth1</strain>
        <tissue evidence="2">Whole animal</tissue>
    </source>
</reference>
<comment type="caution">
    <text evidence="2">The sequence shown here is derived from an EMBL/GenBank/DDBJ whole genome shotgun (WGS) entry which is preliminary data.</text>
</comment>
<dbReference type="EMBL" id="JAIWYP010000002">
    <property type="protein sequence ID" value="KAH3871747.1"/>
    <property type="molecule type" value="Genomic_DNA"/>
</dbReference>
<feature type="compositionally biased region" description="Basic and acidic residues" evidence="1">
    <location>
        <begin position="313"/>
        <end position="328"/>
    </location>
</feature>